<reference evidence="1 2" key="1">
    <citation type="journal article" date="2023" name="Nucleic Acids Res.">
        <title>The hologenome of Daphnia magna reveals possible DNA methylation and microbiome-mediated evolution of the host genome.</title>
        <authorList>
            <person name="Chaturvedi A."/>
            <person name="Li X."/>
            <person name="Dhandapani V."/>
            <person name="Marshall H."/>
            <person name="Kissane S."/>
            <person name="Cuenca-Cambronero M."/>
            <person name="Asole G."/>
            <person name="Calvet F."/>
            <person name="Ruiz-Romero M."/>
            <person name="Marangio P."/>
            <person name="Guigo R."/>
            <person name="Rago D."/>
            <person name="Mirbahai L."/>
            <person name="Eastwood N."/>
            <person name="Colbourne J.K."/>
            <person name="Zhou J."/>
            <person name="Mallon E."/>
            <person name="Orsini L."/>
        </authorList>
    </citation>
    <scope>NUCLEOTIDE SEQUENCE [LARGE SCALE GENOMIC DNA]</scope>
    <source>
        <strain evidence="1">LRV0_1</strain>
    </source>
</reference>
<proteinExistence type="predicted"/>
<sequence length="123" mass="13963">MAPYTRNNVYIVLIDGKKLPNRFSDNNFNNGDETCPTGLMVDIPDGRVLIKSTIVLCKRCKDTFSIGGLTSILVLKEREMVNEDADMSLENNNELPTMKINGLIVLQRRRIVNDSFCMDFVNF</sequence>
<evidence type="ECO:0000313" key="2">
    <source>
        <dbReference type="Proteomes" id="UP001234178"/>
    </source>
</evidence>
<protein>
    <submittedName>
        <fullName evidence="1">Uncharacterized protein</fullName>
    </submittedName>
</protein>
<gene>
    <name evidence="1" type="ORF">OUZ56_015103</name>
</gene>
<evidence type="ECO:0000313" key="1">
    <source>
        <dbReference type="EMBL" id="KAK4026079.1"/>
    </source>
</evidence>
<accession>A0ABR0ALV1</accession>
<name>A0ABR0ALV1_9CRUS</name>
<organism evidence="1 2">
    <name type="scientific">Daphnia magna</name>
    <dbReference type="NCBI Taxonomy" id="35525"/>
    <lineage>
        <taxon>Eukaryota</taxon>
        <taxon>Metazoa</taxon>
        <taxon>Ecdysozoa</taxon>
        <taxon>Arthropoda</taxon>
        <taxon>Crustacea</taxon>
        <taxon>Branchiopoda</taxon>
        <taxon>Diplostraca</taxon>
        <taxon>Cladocera</taxon>
        <taxon>Anomopoda</taxon>
        <taxon>Daphniidae</taxon>
        <taxon>Daphnia</taxon>
    </lineage>
</organism>
<keyword evidence="2" id="KW-1185">Reference proteome</keyword>
<comment type="caution">
    <text evidence="1">The sequence shown here is derived from an EMBL/GenBank/DDBJ whole genome shotgun (WGS) entry which is preliminary data.</text>
</comment>
<dbReference type="Proteomes" id="UP001234178">
    <property type="component" value="Unassembled WGS sequence"/>
</dbReference>
<dbReference type="EMBL" id="JAOYFB010000038">
    <property type="protein sequence ID" value="KAK4026079.1"/>
    <property type="molecule type" value="Genomic_DNA"/>
</dbReference>